<evidence type="ECO:0000256" key="1">
    <source>
        <dbReference type="ARBA" id="ARBA00023175"/>
    </source>
</evidence>
<dbReference type="GO" id="GO:0005524">
    <property type="term" value="F:ATP binding"/>
    <property type="evidence" value="ECO:0007669"/>
    <property type="project" value="UniProtKB-UniRule"/>
</dbReference>
<dbReference type="EMBL" id="GG663743">
    <property type="protein sequence ID" value="EEH54826.1"/>
    <property type="molecule type" value="Genomic_DNA"/>
</dbReference>
<dbReference type="PROSITE" id="PS50067">
    <property type="entry name" value="KINESIN_MOTOR_2"/>
    <property type="match status" value="1"/>
</dbReference>
<dbReference type="Proteomes" id="UP000001876">
    <property type="component" value="Unassembled WGS sequence"/>
</dbReference>
<dbReference type="InterPro" id="IPR027640">
    <property type="entry name" value="Kinesin-like_fam"/>
</dbReference>
<accession>C1MZ96</accession>
<dbReference type="InterPro" id="IPR027417">
    <property type="entry name" value="P-loop_NTPase"/>
</dbReference>
<dbReference type="GO" id="GO:0008017">
    <property type="term" value="F:microtubule binding"/>
    <property type="evidence" value="ECO:0007669"/>
    <property type="project" value="InterPro"/>
</dbReference>
<organism evidence="5">
    <name type="scientific">Micromonas pusilla (strain CCMP1545)</name>
    <name type="common">Picoplanktonic green alga</name>
    <dbReference type="NCBI Taxonomy" id="564608"/>
    <lineage>
        <taxon>Eukaryota</taxon>
        <taxon>Viridiplantae</taxon>
        <taxon>Chlorophyta</taxon>
        <taxon>Mamiellophyceae</taxon>
        <taxon>Mamiellales</taxon>
        <taxon>Mamiellaceae</taxon>
        <taxon>Micromonas</taxon>
    </lineage>
</organism>
<dbReference type="Gene3D" id="3.40.850.10">
    <property type="entry name" value="Kinesin motor domain"/>
    <property type="match status" value="1"/>
</dbReference>
<dbReference type="InterPro" id="IPR036961">
    <property type="entry name" value="Kinesin_motor_dom_sf"/>
</dbReference>
<evidence type="ECO:0000313" key="5">
    <source>
        <dbReference type="Proteomes" id="UP000001876"/>
    </source>
</evidence>
<dbReference type="PANTHER" id="PTHR24115">
    <property type="entry name" value="KINESIN-RELATED"/>
    <property type="match status" value="1"/>
</dbReference>
<dbReference type="GeneID" id="9686359"/>
<feature type="binding site" evidence="2">
    <location>
        <begin position="42"/>
        <end position="49"/>
    </location>
    <ligand>
        <name>ATP</name>
        <dbReference type="ChEBI" id="CHEBI:30616"/>
    </ligand>
</feature>
<dbReference type="GO" id="GO:0005871">
    <property type="term" value="C:kinesin complex"/>
    <property type="evidence" value="ECO:0007669"/>
    <property type="project" value="TreeGrafter"/>
</dbReference>
<name>C1MZ96_MICPC</name>
<keyword evidence="5" id="KW-1185">Reference proteome</keyword>
<dbReference type="PRINTS" id="PR00380">
    <property type="entry name" value="KINESINHEAVY"/>
</dbReference>
<dbReference type="GO" id="GO:0016887">
    <property type="term" value="F:ATP hydrolysis activity"/>
    <property type="evidence" value="ECO:0007669"/>
    <property type="project" value="TreeGrafter"/>
</dbReference>
<feature type="non-terminal residue" evidence="4">
    <location>
        <position position="297"/>
    </location>
</feature>
<keyword evidence="2" id="KW-0547">Nucleotide-binding</keyword>
<keyword evidence="2" id="KW-0067">ATP-binding</keyword>
<dbReference type="AlphaFoldDB" id="C1MZ96"/>
<evidence type="ECO:0000259" key="3">
    <source>
        <dbReference type="PROSITE" id="PS50067"/>
    </source>
</evidence>
<feature type="non-terminal residue" evidence="4">
    <location>
        <position position="1"/>
    </location>
</feature>
<dbReference type="Pfam" id="PF00225">
    <property type="entry name" value="Kinesin"/>
    <property type="match status" value="1"/>
</dbReference>
<comment type="similarity">
    <text evidence="2">Belongs to the TRAFAC class myosin-kinesin ATPase superfamily. Kinesin family.</text>
</comment>
<gene>
    <name evidence="4" type="ORF">MICPUCDRAFT_4313</name>
</gene>
<dbReference type="KEGG" id="mpp:MICPUCDRAFT_4313"/>
<dbReference type="STRING" id="564608.C1MZ96"/>
<dbReference type="InterPro" id="IPR001752">
    <property type="entry name" value="Kinesin_motor_dom"/>
</dbReference>
<dbReference type="RefSeq" id="XP_003061176.1">
    <property type="nucleotide sequence ID" value="XM_003061130.1"/>
</dbReference>
<proteinExistence type="inferred from homology"/>
<sequence>REFAFDAVFGDVATQEETYETSSRSVVADFINGFNGTVVVYGQTGSGKTHTMFGPPPGVGGRKHRGIVPRACEEVFDALRKREALGIRSKASVSYVEVYGQEVSNLLKQGAAVGQSRVAGQRYVLDGRAEETVFSMSDVERLLEVGDAQKRRAATSMNERSSRAHSVFTLSLKQTDERTGRELKSRLCLADLGGSEKLSNEYYDSRARLTEAVNINVGLLALKRCIDATHEAQRRRKEGKPPPHVPYQDSKLTTLLSSALGGDCKTVVFVTASGESQHAAETTQSLRFGEKCASVET</sequence>
<evidence type="ECO:0000256" key="2">
    <source>
        <dbReference type="PROSITE-ProRule" id="PRU00283"/>
    </source>
</evidence>
<dbReference type="eggNOG" id="KOG0240">
    <property type="taxonomic scope" value="Eukaryota"/>
</dbReference>
<evidence type="ECO:0000313" key="4">
    <source>
        <dbReference type="EMBL" id="EEH54826.1"/>
    </source>
</evidence>
<dbReference type="OrthoDB" id="567544at2759"/>
<dbReference type="GO" id="GO:0007018">
    <property type="term" value="P:microtubule-based movement"/>
    <property type="evidence" value="ECO:0007669"/>
    <property type="project" value="InterPro"/>
</dbReference>
<dbReference type="SMART" id="SM00129">
    <property type="entry name" value="KISc"/>
    <property type="match status" value="1"/>
</dbReference>
<dbReference type="GO" id="GO:0003777">
    <property type="term" value="F:microtubule motor activity"/>
    <property type="evidence" value="ECO:0007669"/>
    <property type="project" value="InterPro"/>
</dbReference>
<dbReference type="GO" id="GO:0005874">
    <property type="term" value="C:microtubule"/>
    <property type="evidence" value="ECO:0007669"/>
    <property type="project" value="TreeGrafter"/>
</dbReference>
<protein>
    <submittedName>
        <fullName evidence="4">Predicted protein</fullName>
    </submittedName>
</protein>
<dbReference type="OMA" id="CIEPNIQ"/>
<dbReference type="PANTHER" id="PTHR24115:SF545">
    <property type="entry name" value="KINESIN-LIKE PROTEIN KIP2"/>
    <property type="match status" value="1"/>
</dbReference>
<keyword evidence="1 2" id="KW-0505">Motor protein</keyword>
<dbReference type="SUPFAM" id="SSF52540">
    <property type="entry name" value="P-loop containing nucleoside triphosphate hydrolases"/>
    <property type="match status" value="1"/>
</dbReference>
<feature type="domain" description="Kinesin motor" evidence="3">
    <location>
        <begin position="1"/>
        <end position="295"/>
    </location>
</feature>
<reference evidence="4 5" key="1">
    <citation type="journal article" date="2009" name="Science">
        <title>Green evolution and dynamic adaptations revealed by genomes of the marine picoeukaryotes Micromonas.</title>
        <authorList>
            <person name="Worden A.Z."/>
            <person name="Lee J.H."/>
            <person name="Mock T."/>
            <person name="Rouze P."/>
            <person name="Simmons M.P."/>
            <person name="Aerts A.L."/>
            <person name="Allen A.E."/>
            <person name="Cuvelier M.L."/>
            <person name="Derelle E."/>
            <person name="Everett M.V."/>
            <person name="Foulon E."/>
            <person name="Grimwood J."/>
            <person name="Gundlach H."/>
            <person name="Henrissat B."/>
            <person name="Napoli C."/>
            <person name="McDonald S.M."/>
            <person name="Parker M.S."/>
            <person name="Rombauts S."/>
            <person name="Salamov A."/>
            <person name="Von Dassow P."/>
            <person name="Badger J.H."/>
            <person name="Coutinho P.M."/>
            <person name="Demir E."/>
            <person name="Dubchak I."/>
            <person name="Gentemann C."/>
            <person name="Eikrem W."/>
            <person name="Gready J.E."/>
            <person name="John U."/>
            <person name="Lanier W."/>
            <person name="Lindquist E.A."/>
            <person name="Lucas S."/>
            <person name="Mayer K.F."/>
            <person name="Moreau H."/>
            <person name="Not F."/>
            <person name="Otillar R."/>
            <person name="Panaud O."/>
            <person name="Pangilinan J."/>
            <person name="Paulsen I."/>
            <person name="Piegu B."/>
            <person name="Poliakov A."/>
            <person name="Robbens S."/>
            <person name="Schmutz J."/>
            <person name="Toulza E."/>
            <person name="Wyss T."/>
            <person name="Zelensky A."/>
            <person name="Zhou K."/>
            <person name="Armbrust E.V."/>
            <person name="Bhattacharya D."/>
            <person name="Goodenough U.W."/>
            <person name="Van de Peer Y."/>
            <person name="Grigoriev I.V."/>
        </authorList>
    </citation>
    <scope>NUCLEOTIDE SEQUENCE [LARGE SCALE GENOMIC DNA]</scope>
    <source>
        <strain evidence="4 5">CCMP1545</strain>
    </source>
</reference>